<gene>
    <name evidence="9" type="ORF">PCL_09850</name>
</gene>
<dbReference type="InterPro" id="IPR036864">
    <property type="entry name" value="Zn2-C6_fun-type_DNA-bd_sf"/>
</dbReference>
<comment type="caution">
    <text evidence="9">The sequence shown here is derived from an EMBL/GenBank/DDBJ whole genome shotgun (WGS) entry which is preliminary data.</text>
</comment>
<evidence type="ECO:0000256" key="2">
    <source>
        <dbReference type="ARBA" id="ARBA00022833"/>
    </source>
</evidence>
<keyword evidence="6" id="KW-0539">Nucleus</keyword>
<dbReference type="GO" id="GO:0008270">
    <property type="term" value="F:zinc ion binding"/>
    <property type="evidence" value="ECO:0007669"/>
    <property type="project" value="InterPro"/>
</dbReference>
<dbReference type="PANTHER" id="PTHR31944">
    <property type="entry name" value="HEME-RESPONSIVE ZINC FINGER TRANSCRIPTION FACTOR HAP1"/>
    <property type="match status" value="1"/>
</dbReference>
<dbReference type="GO" id="GO:0005634">
    <property type="term" value="C:nucleus"/>
    <property type="evidence" value="ECO:0007669"/>
    <property type="project" value="TreeGrafter"/>
</dbReference>
<dbReference type="CDD" id="cd00067">
    <property type="entry name" value="GAL4"/>
    <property type="match status" value="1"/>
</dbReference>
<keyword evidence="5" id="KW-0804">Transcription</keyword>
<evidence type="ECO:0000256" key="7">
    <source>
        <dbReference type="SAM" id="MobiDB-lite"/>
    </source>
</evidence>
<keyword evidence="4" id="KW-0238">DNA-binding</keyword>
<evidence type="ECO:0000256" key="1">
    <source>
        <dbReference type="ARBA" id="ARBA00022723"/>
    </source>
</evidence>
<evidence type="ECO:0000256" key="5">
    <source>
        <dbReference type="ARBA" id="ARBA00023163"/>
    </source>
</evidence>
<dbReference type="SMART" id="SM00066">
    <property type="entry name" value="GAL4"/>
    <property type="match status" value="1"/>
</dbReference>
<dbReference type="Pfam" id="PF00172">
    <property type="entry name" value="Zn_clus"/>
    <property type="match status" value="1"/>
</dbReference>
<proteinExistence type="predicted"/>
<name>A0A2U3EE90_PURLI</name>
<evidence type="ECO:0000313" key="10">
    <source>
        <dbReference type="Proteomes" id="UP000245956"/>
    </source>
</evidence>
<dbReference type="Pfam" id="PF04082">
    <property type="entry name" value="Fungal_trans"/>
    <property type="match status" value="1"/>
</dbReference>
<keyword evidence="1" id="KW-0479">Metal-binding</keyword>
<dbReference type="GO" id="GO:0001228">
    <property type="term" value="F:DNA-binding transcription activator activity, RNA polymerase II-specific"/>
    <property type="evidence" value="ECO:0007669"/>
    <property type="project" value="TreeGrafter"/>
</dbReference>
<dbReference type="InterPro" id="IPR051430">
    <property type="entry name" value="Fungal_TF_Env_Response"/>
</dbReference>
<dbReference type="Proteomes" id="UP000245956">
    <property type="component" value="Unassembled WGS sequence"/>
</dbReference>
<dbReference type="SMART" id="SM00906">
    <property type="entry name" value="Fungal_trans"/>
    <property type="match status" value="1"/>
</dbReference>
<dbReference type="AlphaFoldDB" id="A0A2U3EE90"/>
<accession>A0A2U3EE90</accession>
<evidence type="ECO:0000259" key="8">
    <source>
        <dbReference type="PROSITE" id="PS50048"/>
    </source>
</evidence>
<keyword evidence="2" id="KW-0862">Zinc</keyword>
<dbReference type="GO" id="GO:0006351">
    <property type="term" value="P:DNA-templated transcription"/>
    <property type="evidence" value="ECO:0007669"/>
    <property type="project" value="InterPro"/>
</dbReference>
<dbReference type="PANTHER" id="PTHR31944:SF129">
    <property type="entry name" value="ASPYRIDONES CLUSTER REGULATOR APDR-RELATED"/>
    <property type="match status" value="1"/>
</dbReference>
<dbReference type="PROSITE" id="PS50048">
    <property type="entry name" value="ZN2_CY6_FUNGAL_2"/>
    <property type="match status" value="1"/>
</dbReference>
<feature type="region of interest" description="Disordered" evidence="7">
    <location>
        <begin position="78"/>
        <end position="127"/>
    </location>
</feature>
<feature type="compositionally biased region" description="Low complexity" evidence="7">
    <location>
        <begin position="104"/>
        <end position="120"/>
    </location>
</feature>
<keyword evidence="3" id="KW-0805">Transcription regulation</keyword>
<dbReference type="Gene3D" id="4.10.240.10">
    <property type="entry name" value="Zn(2)-C6 fungal-type DNA-binding domain"/>
    <property type="match status" value="1"/>
</dbReference>
<dbReference type="PROSITE" id="PS00463">
    <property type="entry name" value="ZN2_CY6_FUNGAL_1"/>
    <property type="match status" value="1"/>
</dbReference>
<feature type="region of interest" description="Disordered" evidence="7">
    <location>
        <begin position="432"/>
        <end position="465"/>
    </location>
</feature>
<evidence type="ECO:0000256" key="4">
    <source>
        <dbReference type="ARBA" id="ARBA00023125"/>
    </source>
</evidence>
<evidence type="ECO:0000256" key="3">
    <source>
        <dbReference type="ARBA" id="ARBA00023015"/>
    </source>
</evidence>
<dbReference type="EMBL" id="LCWV01000005">
    <property type="protein sequence ID" value="PWI72835.1"/>
    <property type="molecule type" value="Genomic_DNA"/>
</dbReference>
<dbReference type="InterPro" id="IPR007219">
    <property type="entry name" value="XnlR_reg_dom"/>
</dbReference>
<evidence type="ECO:0000313" key="9">
    <source>
        <dbReference type="EMBL" id="PWI72835.1"/>
    </source>
</evidence>
<organism evidence="9 10">
    <name type="scientific">Purpureocillium lilacinum</name>
    <name type="common">Paecilomyces lilacinus</name>
    <dbReference type="NCBI Taxonomy" id="33203"/>
    <lineage>
        <taxon>Eukaryota</taxon>
        <taxon>Fungi</taxon>
        <taxon>Dikarya</taxon>
        <taxon>Ascomycota</taxon>
        <taxon>Pezizomycotina</taxon>
        <taxon>Sordariomycetes</taxon>
        <taxon>Hypocreomycetidae</taxon>
        <taxon>Hypocreales</taxon>
        <taxon>Ophiocordycipitaceae</taxon>
        <taxon>Purpureocillium</taxon>
    </lineage>
</organism>
<dbReference type="InterPro" id="IPR001138">
    <property type="entry name" value="Zn2Cys6_DnaBD"/>
</dbReference>
<sequence length="739" mass="82296">MPTKISTSAVLRPRGCNIRDATVCPMDRRQPRRRRRAALSCLECRRRKIKCDKNTPCRHCAETQAVCSYRLYRDEATHSSTSPNSLAPSTDQGQSRQLGPTREQAVSCSPSPSAAVQVPAGSRDDTSTELRVGATALQDILHRIGKLEQRPSLDPADALSATGKHVLARQAGLPEPQIVLKKTRVWRWSDWMSLAPEFKPAISCFVAAMSSTPQDDELGALHARMGALLRECKAIARDIKAGRPSRRLAFEELNLMPPSREVADTMVALYFRFFESTHRILHRPTFESEYAGFWSGPQNAPNGVRLKILLAIGMGSSLHEDGLVDSELRSLVHGWVYAAQTWLSGPLEKDRLDMTGLQVYCLTLLTRQIFSIGGDLVWVSTGSLLHTAMQIGMHRDPKHLPPMSVLQAEMRRRLWATILEIATQASLDSAMPPRISLDDFDTEPPSNNNDDEMDESTTTLEPHPKDTYTATSLQLQLLDSLSTRLEILRLLNCMHSQISYRDVLNLGAKLSAAHRSCMSSMRSNETCGVRLFHRNLVDLLLRRFFIPMHCPFAIEAAENPLFHFSRKVILDTALAISSPEYDESFSRLMCIGGGMFREAMRYAISILSFELISQAADQCLDGVSHRNFHQMELLKASVRDMKSLSAERIRAGETNIKGHMFLSMITAQVEAMEANTPCESAIARSAIASIEQCLVILRERASRISWRPPDVASLPSASLASPDALGLDLDFFLPDIDFA</sequence>
<reference evidence="9 10" key="1">
    <citation type="journal article" date="2016" name="Front. Microbiol.">
        <title>Genome and transcriptome sequences reveal the specific parasitism of the nematophagous Purpureocillium lilacinum 36-1.</title>
        <authorList>
            <person name="Xie J."/>
            <person name="Li S."/>
            <person name="Mo C."/>
            <person name="Xiao X."/>
            <person name="Peng D."/>
            <person name="Wang G."/>
            <person name="Xiao Y."/>
        </authorList>
    </citation>
    <scope>NUCLEOTIDE SEQUENCE [LARGE SCALE GENOMIC DNA]</scope>
    <source>
        <strain evidence="9 10">36-1</strain>
    </source>
</reference>
<feature type="domain" description="Zn(2)-C6 fungal-type" evidence="8">
    <location>
        <begin position="40"/>
        <end position="69"/>
    </location>
</feature>
<dbReference type="GO" id="GO:0000978">
    <property type="term" value="F:RNA polymerase II cis-regulatory region sequence-specific DNA binding"/>
    <property type="evidence" value="ECO:0007669"/>
    <property type="project" value="TreeGrafter"/>
</dbReference>
<feature type="compositionally biased region" description="Polar residues" evidence="7">
    <location>
        <begin position="78"/>
        <end position="98"/>
    </location>
</feature>
<evidence type="ECO:0000256" key="6">
    <source>
        <dbReference type="ARBA" id="ARBA00023242"/>
    </source>
</evidence>
<dbReference type="CDD" id="cd12148">
    <property type="entry name" value="fungal_TF_MHR"/>
    <property type="match status" value="1"/>
</dbReference>
<protein>
    <recommendedName>
        <fullName evidence="8">Zn(2)-C6 fungal-type domain-containing protein</fullName>
    </recommendedName>
</protein>
<dbReference type="SUPFAM" id="SSF57701">
    <property type="entry name" value="Zn2/Cys6 DNA-binding domain"/>
    <property type="match status" value="1"/>
</dbReference>